<dbReference type="OrthoDB" id="9772594at2"/>
<dbReference type="InterPro" id="IPR036188">
    <property type="entry name" value="FAD/NAD-bd_sf"/>
</dbReference>
<proteinExistence type="predicted"/>
<dbReference type="GO" id="GO:0071949">
    <property type="term" value="F:FAD binding"/>
    <property type="evidence" value="ECO:0007669"/>
    <property type="project" value="InterPro"/>
</dbReference>
<reference evidence="3 4" key="1">
    <citation type="submission" date="2019-02" db="EMBL/GenBank/DDBJ databases">
        <title>Genomic Encyclopedia of Type Strains, Phase IV (KMG-IV): sequencing the most valuable type-strain genomes for metagenomic binning, comparative biology and taxonomic classification.</title>
        <authorList>
            <person name="Goeker M."/>
        </authorList>
    </citation>
    <scope>NUCLEOTIDE SEQUENCE [LARGE SCALE GENOMIC DNA]</scope>
    <source>
        <strain evidence="3 4">DSM 18116</strain>
    </source>
</reference>
<evidence type="ECO:0000313" key="3">
    <source>
        <dbReference type="EMBL" id="RZS70748.1"/>
    </source>
</evidence>
<protein>
    <submittedName>
        <fullName evidence="3">Uncharacterized protein</fullName>
    </submittedName>
</protein>
<dbReference type="PANTHER" id="PTHR42842:SF3">
    <property type="entry name" value="FAD_NAD(P)-BINDING OXIDOREDUCTASE FAMILY PROTEIN"/>
    <property type="match status" value="1"/>
</dbReference>
<evidence type="ECO:0000259" key="2">
    <source>
        <dbReference type="Pfam" id="PF21688"/>
    </source>
</evidence>
<dbReference type="InterPro" id="IPR002938">
    <property type="entry name" value="FAD-bd"/>
</dbReference>
<dbReference type="Gene3D" id="3.50.50.60">
    <property type="entry name" value="FAD/NAD(P)-binding domain"/>
    <property type="match status" value="2"/>
</dbReference>
<dbReference type="PIRSF" id="PIRSF038984">
    <property type="entry name" value="FAD_binding_protein"/>
    <property type="match status" value="1"/>
</dbReference>
<dbReference type="PRINTS" id="PR00368">
    <property type="entry name" value="FADPNR"/>
</dbReference>
<dbReference type="InterPro" id="IPR028348">
    <property type="entry name" value="FAD-binding_protein"/>
</dbReference>
<accession>A0A4Q7MQT9</accession>
<dbReference type="PANTHER" id="PTHR42842">
    <property type="entry name" value="FAD/NAD(P)-BINDING OXIDOREDUCTASE"/>
    <property type="match status" value="1"/>
</dbReference>
<dbReference type="AlphaFoldDB" id="A0A4Q7MQT9"/>
<dbReference type="Proteomes" id="UP000293874">
    <property type="component" value="Unassembled WGS sequence"/>
</dbReference>
<dbReference type="RefSeq" id="WP_130541243.1">
    <property type="nucleotide sequence ID" value="NZ_CP042431.1"/>
</dbReference>
<name>A0A4Q7MQT9_9BACT</name>
<keyword evidence="4" id="KW-1185">Reference proteome</keyword>
<feature type="domain" description="FAD-dependent protein C-terminal" evidence="2">
    <location>
        <begin position="270"/>
        <end position="472"/>
    </location>
</feature>
<dbReference type="Gene3D" id="3.30.70.2700">
    <property type="match status" value="1"/>
</dbReference>
<evidence type="ECO:0000313" key="4">
    <source>
        <dbReference type="Proteomes" id="UP000293874"/>
    </source>
</evidence>
<feature type="domain" description="FAD-binding" evidence="1">
    <location>
        <begin position="85"/>
        <end position="117"/>
    </location>
</feature>
<organism evidence="3 4">
    <name type="scientific">Pseudobacter ginsenosidimutans</name>
    <dbReference type="NCBI Taxonomy" id="661488"/>
    <lineage>
        <taxon>Bacteria</taxon>
        <taxon>Pseudomonadati</taxon>
        <taxon>Bacteroidota</taxon>
        <taxon>Chitinophagia</taxon>
        <taxon>Chitinophagales</taxon>
        <taxon>Chitinophagaceae</taxon>
        <taxon>Pseudobacter</taxon>
    </lineage>
</organism>
<dbReference type="Pfam" id="PF21688">
    <property type="entry name" value="FAD-depend_C"/>
    <property type="match status" value="1"/>
</dbReference>
<dbReference type="PRINTS" id="PR00411">
    <property type="entry name" value="PNDRDTASEI"/>
</dbReference>
<dbReference type="Pfam" id="PF01494">
    <property type="entry name" value="FAD_binding_3"/>
    <property type="match status" value="1"/>
</dbReference>
<sequence>MQQTFTLRLLPSEAANANIVQQYAASHLGIQSNAFTGYQIRKRSIDARGKQTWIQLTINVFVNEPFHPATPATIPLRNVSASANKVVIIGAGPAGLFAAVKLIELGIQPIILERGKDVRARRRDLAQMNKEGIVNPESNYCFGEGGAGTYSDGKLYTRSNKRGDVNRILQLLVQFGADEKILYEAHPHVGTNKLPQIITAIREAIIDCGGQFLFEQKVTGLQIKDGIIKAVTTARGDMFHGDAVILATGHSARDIFQLLHDSKILIEAKPFALGVRIEHPQQLIDQLQYHCPSRGEFLPPASYSLVQQVDKRGVFSFCMCPGGIIAPAATAEGELVVNGWSPSKRNNPYANSGMVVSVELSDLGSYNKYGALAAMHFQQAVEQKAWNAGGGKLVAPAQRMVDFVEGKVSSTLPDCSYLPGLHAASLKDVLPGFVHHSLKQAFKEFGKKMPGRHGARGYFTNEALVVATESRTSSPVRIPRDAETLQHPQITNLYPCAEGAGYAGGIVSAAMDGERVAAAIHAILQPS</sequence>
<dbReference type="InterPro" id="IPR049516">
    <property type="entry name" value="FAD-depend_C"/>
</dbReference>
<evidence type="ECO:0000259" key="1">
    <source>
        <dbReference type="Pfam" id="PF01494"/>
    </source>
</evidence>
<gene>
    <name evidence="3" type="ORF">EV199_2643</name>
</gene>
<comment type="caution">
    <text evidence="3">The sequence shown here is derived from an EMBL/GenBank/DDBJ whole genome shotgun (WGS) entry which is preliminary data.</text>
</comment>
<dbReference type="SUPFAM" id="SSF51905">
    <property type="entry name" value="FAD/NAD(P)-binding domain"/>
    <property type="match status" value="1"/>
</dbReference>
<dbReference type="EMBL" id="SGXA01000002">
    <property type="protein sequence ID" value="RZS70748.1"/>
    <property type="molecule type" value="Genomic_DNA"/>
</dbReference>